<sequence>MTPIASIFPVSQVAGAYQGTVTATSGAGDFESMASDAARSAIKNLRQAEQTTAAGVAGKADVQSVVEALSNAQITMQSVIAVRDKVLTAYNDIMHMSI</sequence>
<dbReference type="OrthoDB" id="8481852at2"/>
<reference evidence="5 6" key="1">
    <citation type="journal article" date="2018" name="Arch. Microbiol.">
        <title>New insights into the metabolic potential of the phototrophic purple bacterium Rhodopila globiformis DSM 161(T) from its draft genome sequence and evidence for a vanadium-dependent nitrogenase.</title>
        <authorList>
            <person name="Imhoff J.F."/>
            <person name="Rahn T."/>
            <person name="Kunzel S."/>
            <person name="Neulinger S.C."/>
        </authorList>
    </citation>
    <scope>NUCLEOTIDE SEQUENCE [LARGE SCALE GENOMIC DNA]</scope>
    <source>
        <strain evidence="5 6">DSM 161</strain>
    </source>
</reference>
<dbReference type="GO" id="GO:0005198">
    <property type="term" value="F:structural molecule activity"/>
    <property type="evidence" value="ECO:0007669"/>
    <property type="project" value="InterPro"/>
</dbReference>
<gene>
    <name evidence="4" type="primary">fliE</name>
    <name evidence="5" type="ORF">CCS01_26670</name>
</gene>
<evidence type="ECO:0000256" key="2">
    <source>
        <dbReference type="ARBA" id="ARBA00009272"/>
    </source>
</evidence>
<keyword evidence="6" id="KW-1185">Reference proteome</keyword>
<dbReference type="Proteomes" id="UP000239724">
    <property type="component" value="Unassembled WGS sequence"/>
</dbReference>
<comment type="similarity">
    <text evidence="2 4">Belongs to the FliE family.</text>
</comment>
<dbReference type="HAMAP" id="MF_00724">
    <property type="entry name" value="FliE"/>
    <property type="match status" value="1"/>
</dbReference>
<comment type="subcellular location">
    <subcellularLocation>
        <location evidence="1 4">Bacterial flagellum basal body</location>
    </subcellularLocation>
</comment>
<protein>
    <recommendedName>
        <fullName evidence="4">Flagellar hook-basal body complex protein FliE</fullName>
    </recommendedName>
</protein>
<dbReference type="RefSeq" id="WP_104521864.1">
    <property type="nucleotide sequence ID" value="NZ_NHRY01000254.1"/>
</dbReference>
<dbReference type="PANTHER" id="PTHR34653">
    <property type="match status" value="1"/>
</dbReference>
<proteinExistence type="inferred from homology"/>
<comment type="caution">
    <text evidence="5">The sequence shown here is derived from an EMBL/GenBank/DDBJ whole genome shotgun (WGS) entry which is preliminary data.</text>
</comment>
<dbReference type="EMBL" id="NHRY01000254">
    <property type="protein sequence ID" value="PPQ27774.1"/>
    <property type="molecule type" value="Genomic_DNA"/>
</dbReference>
<accession>A0A2S6MZG8</accession>
<dbReference type="PANTHER" id="PTHR34653:SF1">
    <property type="entry name" value="FLAGELLAR HOOK-BASAL BODY COMPLEX PROTEIN FLIE"/>
    <property type="match status" value="1"/>
</dbReference>
<evidence type="ECO:0000313" key="6">
    <source>
        <dbReference type="Proteomes" id="UP000239724"/>
    </source>
</evidence>
<organism evidence="5 6">
    <name type="scientific">Rhodopila globiformis</name>
    <name type="common">Rhodopseudomonas globiformis</name>
    <dbReference type="NCBI Taxonomy" id="1071"/>
    <lineage>
        <taxon>Bacteria</taxon>
        <taxon>Pseudomonadati</taxon>
        <taxon>Pseudomonadota</taxon>
        <taxon>Alphaproteobacteria</taxon>
        <taxon>Acetobacterales</taxon>
        <taxon>Acetobacteraceae</taxon>
        <taxon>Rhodopila</taxon>
    </lineage>
</organism>
<evidence type="ECO:0000256" key="3">
    <source>
        <dbReference type="ARBA" id="ARBA00023143"/>
    </source>
</evidence>
<evidence type="ECO:0000256" key="4">
    <source>
        <dbReference type="HAMAP-Rule" id="MF_00724"/>
    </source>
</evidence>
<dbReference type="InterPro" id="IPR001624">
    <property type="entry name" value="FliE"/>
</dbReference>
<dbReference type="Pfam" id="PF02049">
    <property type="entry name" value="FliE"/>
    <property type="match status" value="1"/>
</dbReference>
<dbReference type="GO" id="GO:0003774">
    <property type="term" value="F:cytoskeletal motor activity"/>
    <property type="evidence" value="ECO:0007669"/>
    <property type="project" value="InterPro"/>
</dbReference>
<dbReference type="AlphaFoldDB" id="A0A2S6MZG8"/>
<name>A0A2S6MZG8_RHOGL</name>
<evidence type="ECO:0000256" key="1">
    <source>
        <dbReference type="ARBA" id="ARBA00004117"/>
    </source>
</evidence>
<dbReference type="GO" id="GO:0071973">
    <property type="term" value="P:bacterial-type flagellum-dependent cell motility"/>
    <property type="evidence" value="ECO:0007669"/>
    <property type="project" value="InterPro"/>
</dbReference>
<keyword evidence="3 4" id="KW-0975">Bacterial flagellum</keyword>
<dbReference type="GO" id="GO:0009425">
    <property type="term" value="C:bacterial-type flagellum basal body"/>
    <property type="evidence" value="ECO:0007669"/>
    <property type="project" value="UniProtKB-SubCell"/>
</dbReference>
<evidence type="ECO:0000313" key="5">
    <source>
        <dbReference type="EMBL" id="PPQ27774.1"/>
    </source>
</evidence>